<proteinExistence type="predicted"/>
<accession>A0A0G3C8Y2</accession>
<dbReference type="Proteomes" id="UP000035331">
    <property type="component" value="Chromosome"/>
</dbReference>
<reference evidence="2" key="1">
    <citation type="submission" date="2014-06" db="EMBL/GenBank/DDBJ databases">
        <title>The complete genome sequence of Methanosarcina barkeri CM1.</title>
        <authorList>
            <consortium name="Pastoral Greenhouse Gas Research Consortium"/>
            <person name="Lambie S.C."/>
            <person name="Leahy S.C."/>
            <person name="Kelly W.J."/>
            <person name="Li D."/>
            <person name="Reilly K."/>
            <person name="Attwood G.T."/>
            <person name="Altermann E."/>
        </authorList>
    </citation>
    <scope>NUCLEOTIDE SEQUENCE [LARGE SCALE GENOMIC DNA]</scope>
    <source>
        <strain evidence="2">CM1</strain>
    </source>
</reference>
<reference evidence="1 2" key="2">
    <citation type="journal article" date="2015" name="Stand. Genomic Sci.">
        <title>The complete genome sequence of the rumen methanogen Methanosarcina barkeri CM1.</title>
        <authorList>
            <person name="Lambie S.C."/>
            <person name="Kelly W.J."/>
            <person name="Leahy S.C."/>
            <person name="Li D."/>
            <person name="Reilly K."/>
            <person name="McAllister T.A."/>
            <person name="Valle E.R."/>
            <person name="Attwood G.T."/>
            <person name="Altermann E."/>
        </authorList>
    </citation>
    <scope>NUCLEOTIDE SEQUENCE [LARGE SCALE GENOMIC DNA]</scope>
    <source>
        <strain evidence="1 2">CM1</strain>
    </source>
</reference>
<evidence type="ECO:0000313" key="2">
    <source>
        <dbReference type="Proteomes" id="UP000035331"/>
    </source>
</evidence>
<gene>
    <name evidence="1" type="ORF">MCM1_1404</name>
</gene>
<dbReference type="PATRIC" id="fig|796385.3.peg.1763"/>
<organism evidence="1 2">
    <name type="scientific">Methanosarcina barkeri CM1</name>
    <dbReference type="NCBI Taxonomy" id="796385"/>
    <lineage>
        <taxon>Archaea</taxon>
        <taxon>Methanobacteriati</taxon>
        <taxon>Methanobacteriota</taxon>
        <taxon>Stenosarchaea group</taxon>
        <taxon>Methanomicrobia</taxon>
        <taxon>Methanosarcinales</taxon>
        <taxon>Methanosarcinaceae</taxon>
        <taxon>Methanosarcina</taxon>
    </lineage>
</organism>
<dbReference type="AlphaFoldDB" id="A0A0G3C8Y2"/>
<name>A0A0G3C8Y2_METBA</name>
<protein>
    <submittedName>
        <fullName evidence="1">Uncharacterized protein</fullName>
    </submittedName>
</protein>
<dbReference type="EMBL" id="CP008746">
    <property type="protein sequence ID" value="AKJ38454.1"/>
    <property type="molecule type" value="Genomic_DNA"/>
</dbReference>
<evidence type="ECO:0000313" key="1">
    <source>
        <dbReference type="EMBL" id="AKJ38454.1"/>
    </source>
</evidence>
<sequence length="150" mass="17178">MVSNVRKKLLIIGFLLVTVLFSYISLCLLMCMGPAASFFVIKNHDMKSHEVTVEVFDKNNNSVINETHTLERKSDLVKRRPFGVRFRGGNVEYTFKVTMDKQITNTTKVEIPNRKTTVVIYLYAELGKTVLYKPESGETIPILIETRQSM</sequence>